<name>A0A0R1Z147_9LACO</name>
<evidence type="ECO:0000313" key="3">
    <source>
        <dbReference type="Proteomes" id="UP000051010"/>
    </source>
</evidence>
<sequence length="201" mass="22494">MAFITTDYSNNEHQTYGALPTGTYEMVIKSAQEKATPSGAESLQLDLVVRNDLNGVKALANTNAKYQNRHVFMDNWKRKKTNQYDTKSFQYILEAVGIPEGQPINSIEDFTKAIANRPAKVYVKKGVDDYNGEKKDVNQVAPWNFEKSDFPKVAHVWKDQKNGNNPFAENSEPQNNAPAANNDPFANSGDSIDISDDDLPF</sequence>
<dbReference type="PATRIC" id="fig|1423786.4.peg.2263"/>
<dbReference type="Proteomes" id="UP000051010">
    <property type="component" value="Unassembled WGS sequence"/>
</dbReference>
<dbReference type="RefSeq" id="WP_035180829.1">
    <property type="nucleotide sequence ID" value="NZ_AZFZ01000005.1"/>
</dbReference>
<dbReference type="Pfam" id="PF05037">
    <property type="entry name" value="DUF669"/>
    <property type="match status" value="1"/>
</dbReference>
<comment type="caution">
    <text evidence="2">The sequence shown here is derived from an EMBL/GenBank/DDBJ whole genome shotgun (WGS) entry which is preliminary data.</text>
</comment>
<reference evidence="2 3" key="1">
    <citation type="journal article" date="2015" name="Genome Announc.">
        <title>Expanding the biotechnology potential of lactobacilli through comparative genomics of 213 strains and associated genera.</title>
        <authorList>
            <person name="Sun Z."/>
            <person name="Harris H.M."/>
            <person name="McCann A."/>
            <person name="Guo C."/>
            <person name="Argimon S."/>
            <person name="Zhang W."/>
            <person name="Yang X."/>
            <person name="Jeffery I.B."/>
            <person name="Cooney J.C."/>
            <person name="Kagawa T.F."/>
            <person name="Liu W."/>
            <person name="Song Y."/>
            <person name="Salvetti E."/>
            <person name="Wrobel A."/>
            <person name="Rasinkangas P."/>
            <person name="Parkhill J."/>
            <person name="Rea M.C."/>
            <person name="O'Sullivan O."/>
            <person name="Ritari J."/>
            <person name="Douillard F.P."/>
            <person name="Paul Ross R."/>
            <person name="Yang R."/>
            <person name="Briner A.E."/>
            <person name="Felis G.E."/>
            <person name="de Vos W.M."/>
            <person name="Barrangou R."/>
            <person name="Klaenhammer T.R."/>
            <person name="Caufield P.W."/>
            <person name="Cui Y."/>
            <person name="Zhang H."/>
            <person name="O'Toole P.W."/>
        </authorList>
    </citation>
    <scope>NUCLEOTIDE SEQUENCE [LARGE SCALE GENOMIC DNA]</scope>
    <source>
        <strain evidence="2 3">DSM 18390</strain>
    </source>
</reference>
<protein>
    <recommendedName>
        <fullName evidence="4">Single-stranded DNA-binding protein</fullName>
    </recommendedName>
</protein>
<organism evidence="2 3">
    <name type="scientific">Lentilactobacillus parafarraginis DSM 18390 = JCM 14109</name>
    <dbReference type="NCBI Taxonomy" id="1423786"/>
    <lineage>
        <taxon>Bacteria</taxon>
        <taxon>Bacillati</taxon>
        <taxon>Bacillota</taxon>
        <taxon>Bacilli</taxon>
        <taxon>Lactobacillales</taxon>
        <taxon>Lactobacillaceae</taxon>
        <taxon>Lentilactobacillus</taxon>
    </lineage>
</organism>
<evidence type="ECO:0000256" key="1">
    <source>
        <dbReference type="SAM" id="MobiDB-lite"/>
    </source>
</evidence>
<gene>
    <name evidence="2" type="ORF">FD47_GL002156</name>
</gene>
<dbReference type="InterPro" id="IPR007731">
    <property type="entry name" value="DUF669"/>
</dbReference>
<evidence type="ECO:0000313" key="2">
    <source>
        <dbReference type="EMBL" id="KRM45257.1"/>
    </source>
</evidence>
<proteinExistence type="predicted"/>
<dbReference type="AlphaFoldDB" id="A0A0R1Z147"/>
<accession>A0A0R1Z147</accession>
<dbReference type="EMBL" id="AZFZ01000005">
    <property type="protein sequence ID" value="KRM45257.1"/>
    <property type="molecule type" value="Genomic_DNA"/>
</dbReference>
<evidence type="ECO:0008006" key="4">
    <source>
        <dbReference type="Google" id="ProtNLM"/>
    </source>
</evidence>
<feature type="region of interest" description="Disordered" evidence="1">
    <location>
        <begin position="156"/>
        <end position="201"/>
    </location>
</feature>
<feature type="compositionally biased region" description="Low complexity" evidence="1">
    <location>
        <begin position="168"/>
        <end position="192"/>
    </location>
</feature>